<name>A0A346XT72_9ACTN</name>
<feature type="signal peptide" evidence="1">
    <location>
        <begin position="1"/>
        <end position="21"/>
    </location>
</feature>
<keyword evidence="4" id="KW-1185">Reference proteome</keyword>
<accession>A0A346XT72</accession>
<evidence type="ECO:0000313" key="3">
    <source>
        <dbReference type="EMBL" id="AXV05419.1"/>
    </source>
</evidence>
<evidence type="ECO:0000259" key="2">
    <source>
        <dbReference type="Pfam" id="PF14230"/>
    </source>
</evidence>
<dbReference type="EMBL" id="CP031165">
    <property type="protein sequence ID" value="AXV05419.1"/>
    <property type="molecule type" value="Genomic_DNA"/>
</dbReference>
<dbReference type="KEGG" id="euz:DVS28_a0718"/>
<reference evidence="3 4" key="1">
    <citation type="submission" date="2018-09" db="EMBL/GenBank/DDBJ databases">
        <title>Complete genome sequence of Euzebya sp. DY32-46 isolated from seawater of Pacific Ocean.</title>
        <authorList>
            <person name="Xu L."/>
            <person name="Wu Y.-H."/>
            <person name="Xu X.-W."/>
        </authorList>
    </citation>
    <scope>NUCLEOTIDE SEQUENCE [LARGE SCALE GENOMIC DNA]</scope>
    <source>
        <strain evidence="3 4">DY32-46</strain>
    </source>
</reference>
<dbReference type="AlphaFoldDB" id="A0A346XT72"/>
<keyword evidence="1" id="KW-0732">Signal</keyword>
<sequence length="174" mass="18184">MLRPSATRAAVVMLLAVVASACSFSFSIGGLDYEALEEGIAEELNASYASIDRSVEGVDCPEPDEDPEVGDQLVCTATLEGQAVRVQATVEDEDFNVTFNTLDVVYELTDTAELLAADISEAVGVPVNLNCGEGITVVPIGEGFQCSATDAGGGTATIQVTANDIEDTSWEILE</sequence>
<evidence type="ECO:0000256" key="1">
    <source>
        <dbReference type="SAM" id="SignalP"/>
    </source>
</evidence>
<feature type="domain" description="DUF4333" evidence="2">
    <location>
        <begin position="18"/>
        <end position="94"/>
    </location>
</feature>
<dbReference type="Proteomes" id="UP000264006">
    <property type="component" value="Chromosome"/>
</dbReference>
<proteinExistence type="predicted"/>
<protein>
    <recommendedName>
        <fullName evidence="2">DUF4333 domain-containing protein</fullName>
    </recommendedName>
</protein>
<evidence type="ECO:0000313" key="4">
    <source>
        <dbReference type="Proteomes" id="UP000264006"/>
    </source>
</evidence>
<dbReference type="InterPro" id="IPR025637">
    <property type="entry name" value="DUF4333"/>
</dbReference>
<dbReference type="RefSeq" id="WP_174236192.1">
    <property type="nucleotide sequence ID" value="NZ_CP031165.1"/>
</dbReference>
<gene>
    <name evidence="3" type="ORF">DVS28_a0718</name>
</gene>
<feature type="chain" id="PRO_5017064421" description="DUF4333 domain-containing protein" evidence="1">
    <location>
        <begin position="22"/>
        <end position="174"/>
    </location>
</feature>
<dbReference type="PROSITE" id="PS51257">
    <property type="entry name" value="PROKAR_LIPOPROTEIN"/>
    <property type="match status" value="1"/>
</dbReference>
<organism evidence="3 4">
    <name type="scientific">Euzebya pacifica</name>
    <dbReference type="NCBI Taxonomy" id="1608957"/>
    <lineage>
        <taxon>Bacteria</taxon>
        <taxon>Bacillati</taxon>
        <taxon>Actinomycetota</taxon>
        <taxon>Nitriliruptoria</taxon>
        <taxon>Euzebyales</taxon>
    </lineage>
</organism>
<dbReference type="Pfam" id="PF14230">
    <property type="entry name" value="DUF4333"/>
    <property type="match status" value="1"/>
</dbReference>